<dbReference type="EMBL" id="UGOG01000001">
    <property type="protein sequence ID" value="STX62962.1"/>
    <property type="molecule type" value="Genomic_DNA"/>
</dbReference>
<evidence type="ECO:0000313" key="12">
    <source>
        <dbReference type="EMBL" id="KTD34162.1"/>
    </source>
</evidence>
<evidence type="ECO:0000256" key="1">
    <source>
        <dbReference type="ARBA" id="ARBA00012417"/>
    </source>
</evidence>
<dbReference type="InterPro" id="IPR010372">
    <property type="entry name" value="DNA_pol3_delta_N"/>
</dbReference>
<evidence type="ECO:0000256" key="4">
    <source>
        <dbReference type="ARBA" id="ARBA00022695"/>
    </source>
</evidence>
<feature type="domain" description="DNA polymerase III delta subunit-like C-terminal" evidence="11">
    <location>
        <begin position="222"/>
        <end position="325"/>
    </location>
</feature>
<dbReference type="Proteomes" id="UP000254040">
    <property type="component" value="Unassembled WGS sequence"/>
</dbReference>
<dbReference type="GO" id="GO:0006261">
    <property type="term" value="P:DNA-templated DNA replication"/>
    <property type="evidence" value="ECO:0007669"/>
    <property type="project" value="TreeGrafter"/>
</dbReference>
<dbReference type="GO" id="GO:0003677">
    <property type="term" value="F:DNA binding"/>
    <property type="evidence" value="ECO:0007669"/>
    <property type="project" value="InterPro"/>
</dbReference>
<name>A0A378JZR0_9GAMM</name>
<dbReference type="Pfam" id="PF06144">
    <property type="entry name" value="DNA_pol3_delta"/>
    <property type="match status" value="1"/>
</dbReference>
<dbReference type="NCBIfam" id="TIGR01128">
    <property type="entry name" value="holA"/>
    <property type="match status" value="1"/>
</dbReference>
<evidence type="ECO:0000313" key="14">
    <source>
        <dbReference type="Proteomes" id="UP000054985"/>
    </source>
</evidence>
<evidence type="ECO:0000256" key="7">
    <source>
        <dbReference type="ARBA" id="ARBA00034754"/>
    </source>
</evidence>
<dbReference type="AlphaFoldDB" id="A0A378JZR0"/>
<evidence type="ECO:0000256" key="6">
    <source>
        <dbReference type="ARBA" id="ARBA00022932"/>
    </source>
</evidence>
<dbReference type="PANTHER" id="PTHR34388">
    <property type="entry name" value="DNA POLYMERASE III SUBUNIT DELTA"/>
    <property type="match status" value="1"/>
</dbReference>
<evidence type="ECO:0000256" key="8">
    <source>
        <dbReference type="ARBA" id="ARBA00049244"/>
    </source>
</evidence>
<gene>
    <name evidence="13" type="primary">holA</name>
    <name evidence="12" type="ORF">Lmor_1559</name>
    <name evidence="13" type="ORF">NCTC12239_01901</name>
</gene>
<dbReference type="Gene3D" id="3.40.50.300">
    <property type="entry name" value="P-loop containing nucleotide triphosphate hydrolases"/>
    <property type="match status" value="1"/>
</dbReference>
<dbReference type="PANTHER" id="PTHR34388:SF1">
    <property type="entry name" value="DNA POLYMERASE III SUBUNIT DELTA"/>
    <property type="match status" value="1"/>
</dbReference>
<dbReference type="Gene3D" id="1.10.8.60">
    <property type="match status" value="1"/>
</dbReference>
<dbReference type="Pfam" id="PF21694">
    <property type="entry name" value="DNA_pol3_delta_C"/>
    <property type="match status" value="1"/>
</dbReference>
<dbReference type="EMBL" id="LNYN01000020">
    <property type="protein sequence ID" value="KTD34162.1"/>
    <property type="molecule type" value="Genomic_DNA"/>
</dbReference>
<comment type="similarity">
    <text evidence="7">Belongs to the DNA polymerase HolA subunit family.</text>
</comment>
<keyword evidence="6" id="KW-0239">DNA-directed DNA polymerase</keyword>
<evidence type="ECO:0000259" key="10">
    <source>
        <dbReference type="Pfam" id="PF06144"/>
    </source>
</evidence>
<dbReference type="STRING" id="39962.Lmor_1559"/>
<dbReference type="SUPFAM" id="SSF52540">
    <property type="entry name" value="P-loop containing nucleoside triphosphate hydrolases"/>
    <property type="match status" value="1"/>
</dbReference>
<evidence type="ECO:0000313" key="13">
    <source>
        <dbReference type="EMBL" id="STX62962.1"/>
    </source>
</evidence>
<dbReference type="GO" id="GO:0009360">
    <property type="term" value="C:DNA polymerase III complex"/>
    <property type="evidence" value="ECO:0007669"/>
    <property type="project" value="UniProtKB-UniRule"/>
</dbReference>
<dbReference type="GO" id="GO:0003887">
    <property type="term" value="F:DNA-directed DNA polymerase activity"/>
    <property type="evidence" value="ECO:0007669"/>
    <property type="project" value="UniProtKB-UniRule"/>
</dbReference>
<dbReference type="Gene3D" id="1.20.272.10">
    <property type="match status" value="1"/>
</dbReference>
<dbReference type="InterPro" id="IPR008921">
    <property type="entry name" value="DNA_pol3_clamp-load_cplx_C"/>
</dbReference>
<evidence type="ECO:0000259" key="11">
    <source>
        <dbReference type="Pfam" id="PF21694"/>
    </source>
</evidence>
<comment type="catalytic activity">
    <reaction evidence="8">
        <text>DNA(n) + a 2'-deoxyribonucleoside 5'-triphosphate = DNA(n+1) + diphosphate</text>
        <dbReference type="Rhea" id="RHEA:22508"/>
        <dbReference type="Rhea" id="RHEA-COMP:17339"/>
        <dbReference type="Rhea" id="RHEA-COMP:17340"/>
        <dbReference type="ChEBI" id="CHEBI:33019"/>
        <dbReference type="ChEBI" id="CHEBI:61560"/>
        <dbReference type="ChEBI" id="CHEBI:173112"/>
        <dbReference type="EC" id="2.7.7.7"/>
    </reaction>
</comment>
<sequence>MDINLQLKKYIMQIKHQLLKQQIQKKLDPVYVLTGQDNYLIEDSLNSIKSSIKTMHDCDEKIISIQSSEDWNTVMEEANSYSLFSDTILLNILYDKKSIDATGKKILTAYLNAINPRCFIIIRAPNIPAKQLTWLSNHNQVLVVVAYPLSSDAMKSWIQSQFKLNSLNSTPQIADLIYQYTQGNMLACAQVIEKIALCNPPGSQITDQLALEHLFDQCDYSLYELVDACLQGQADKAIQILRQAVNSKSEPTLILWMLTQEIRLLLQLSSLIRLGAHIKNACSELKIWAQRVNLYQLAIKRFDEMHLQQLLCYCKAIDEQIKSSLNTQVWNSLEKLTLSLSLGTQCTV</sequence>
<evidence type="ECO:0000313" key="15">
    <source>
        <dbReference type="Proteomes" id="UP000254040"/>
    </source>
</evidence>
<dbReference type="InterPro" id="IPR005790">
    <property type="entry name" value="DNA_polIII_delta"/>
</dbReference>
<evidence type="ECO:0000256" key="2">
    <source>
        <dbReference type="ARBA" id="ARBA00017703"/>
    </source>
</evidence>
<dbReference type="CDD" id="cd18138">
    <property type="entry name" value="HLD_clamp_pol_III_delta"/>
    <property type="match status" value="1"/>
</dbReference>
<feature type="domain" description="DNA polymerase III delta N-terminal" evidence="10">
    <location>
        <begin position="31"/>
        <end position="140"/>
    </location>
</feature>
<dbReference type="InterPro" id="IPR048466">
    <property type="entry name" value="DNA_pol3_delta-like_C"/>
</dbReference>
<reference evidence="12 14" key="1">
    <citation type="submission" date="2015-11" db="EMBL/GenBank/DDBJ databases">
        <title>Genomic analysis of 38 Legionella species identifies large and diverse effector repertoires.</title>
        <authorList>
            <person name="Burstein D."/>
            <person name="Amaro F."/>
            <person name="Zusman T."/>
            <person name="Lifshitz Z."/>
            <person name="Cohen O."/>
            <person name="Gilbert J.A."/>
            <person name="Pupko T."/>
            <person name="Shuman H.A."/>
            <person name="Segal G."/>
        </authorList>
    </citation>
    <scope>NUCLEOTIDE SEQUENCE [LARGE SCALE GENOMIC DNA]</scope>
    <source>
        <strain evidence="12 14">ATCC 43877</strain>
    </source>
</reference>
<protein>
    <recommendedName>
        <fullName evidence="2 9">DNA polymerase III subunit delta</fullName>
        <ecNumber evidence="1 9">2.7.7.7</ecNumber>
    </recommendedName>
</protein>
<reference evidence="13 15" key="2">
    <citation type="submission" date="2018-06" db="EMBL/GenBank/DDBJ databases">
        <authorList>
            <consortium name="Pathogen Informatics"/>
            <person name="Doyle S."/>
        </authorList>
    </citation>
    <scope>NUCLEOTIDE SEQUENCE [LARGE SCALE GENOMIC DNA]</scope>
    <source>
        <strain evidence="13 15">NCTC12239</strain>
    </source>
</reference>
<keyword evidence="3 13" id="KW-0808">Transferase</keyword>
<dbReference type="Proteomes" id="UP000054985">
    <property type="component" value="Unassembled WGS sequence"/>
</dbReference>
<dbReference type="SUPFAM" id="SSF48019">
    <property type="entry name" value="post-AAA+ oligomerization domain-like"/>
    <property type="match status" value="1"/>
</dbReference>
<keyword evidence="4 13" id="KW-0548">Nucleotidyltransferase</keyword>
<keyword evidence="5" id="KW-0235">DNA replication</keyword>
<keyword evidence="14" id="KW-1185">Reference proteome</keyword>
<accession>A0A378JZR0</accession>
<evidence type="ECO:0000256" key="9">
    <source>
        <dbReference type="NCBIfam" id="TIGR01128"/>
    </source>
</evidence>
<dbReference type="InterPro" id="IPR027417">
    <property type="entry name" value="P-loop_NTPase"/>
</dbReference>
<evidence type="ECO:0000256" key="3">
    <source>
        <dbReference type="ARBA" id="ARBA00022679"/>
    </source>
</evidence>
<organism evidence="13 15">
    <name type="scientific">Legionella moravica</name>
    <dbReference type="NCBI Taxonomy" id="39962"/>
    <lineage>
        <taxon>Bacteria</taxon>
        <taxon>Pseudomonadati</taxon>
        <taxon>Pseudomonadota</taxon>
        <taxon>Gammaproteobacteria</taxon>
        <taxon>Legionellales</taxon>
        <taxon>Legionellaceae</taxon>
        <taxon>Legionella</taxon>
    </lineage>
</organism>
<evidence type="ECO:0000256" key="5">
    <source>
        <dbReference type="ARBA" id="ARBA00022705"/>
    </source>
</evidence>
<dbReference type="EC" id="2.7.7.7" evidence="1 9"/>
<proteinExistence type="inferred from homology"/>